<dbReference type="OrthoDB" id="9788263at2"/>
<keyword evidence="3" id="KW-0479">Metal-binding</keyword>
<dbReference type="GO" id="GO:0016818">
    <property type="term" value="F:hydrolase activity, acting on acid anhydrides, in phosphorus-containing anhydrides"/>
    <property type="evidence" value="ECO:0007669"/>
    <property type="project" value="InterPro"/>
</dbReference>
<reference evidence="8 9" key="1">
    <citation type="journal article" date="2015" name="Antonie Van Leeuwenhoek">
        <title>Oceanobacillus bengalensis sp. nov., a bacterium isolated from seawater of the Bay of Bengal.</title>
        <authorList>
            <person name="Yongchang O."/>
            <person name="Xiang W."/>
            <person name="Wang G."/>
        </authorList>
    </citation>
    <scope>NUCLEOTIDE SEQUENCE [LARGE SCALE GENOMIC DNA]</scope>
    <source>
        <strain evidence="8 9">MCCC 1K00260</strain>
    </source>
</reference>
<evidence type="ECO:0000256" key="3">
    <source>
        <dbReference type="ARBA" id="ARBA00022723"/>
    </source>
</evidence>
<comment type="cofactor">
    <cofactor evidence="2">
        <name>Mg(2+)</name>
        <dbReference type="ChEBI" id="CHEBI:18420"/>
    </cofactor>
</comment>
<comment type="caution">
    <text evidence="8">The sequence shown here is derived from an EMBL/GenBank/DDBJ whole genome shotgun (WGS) entry which is preliminary data.</text>
</comment>
<dbReference type="PANTHER" id="PTHR12318:SF0">
    <property type="entry name" value="ACYL-COENZYME A DIPHOSPHATASE NUDT19"/>
    <property type="match status" value="1"/>
</dbReference>
<feature type="domain" description="Nudix hydrolase" evidence="7">
    <location>
        <begin position="19"/>
        <end position="210"/>
    </location>
</feature>
<dbReference type="PANTHER" id="PTHR12318">
    <property type="entry name" value="TESTOSTERONE-REGULATED PROTEIN RP2"/>
    <property type="match status" value="1"/>
</dbReference>
<comment type="cofactor">
    <cofactor evidence="1">
        <name>Mn(2+)</name>
        <dbReference type="ChEBI" id="CHEBI:29035"/>
    </cofactor>
</comment>
<evidence type="ECO:0000256" key="5">
    <source>
        <dbReference type="ARBA" id="ARBA00022842"/>
    </source>
</evidence>
<protein>
    <submittedName>
        <fullName evidence="8">NUDIX hydrolase</fullName>
    </submittedName>
</protein>
<dbReference type="SUPFAM" id="SSF55811">
    <property type="entry name" value="Nudix"/>
    <property type="match status" value="1"/>
</dbReference>
<dbReference type="CDD" id="cd18870">
    <property type="entry name" value="NUDIX_AcylCoAdiphos_Nudt19"/>
    <property type="match status" value="1"/>
</dbReference>
<evidence type="ECO:0000256" key="1">
    <source>
        <dbReference type="ARBA" id="ARBA00001936"/>
    </source>
</evidence>
<dbReference type="Gene3D" id="3.90.79.10">
    <property type="entry name" value="Nucleoside Triphosphate Pyrophosphohydrolase"/>
    <property type="match status" value="1"/>
</dbReference>
<evidence type="ECO:0000256" key="2">
    <source>
        <dbReference type="ARBA" id="ARBA00001946"/>
    </source>
</evidence>
<keyword evidence="9" id="KW-1185">Reference proteome</keyword>
<sequence>MITEISKQRLLRRLHMVATPKPASTVVLLDDLSRVYLTQRPKTMKFMGGFHVFPGGSIEKHDSFINKQHVNIHVPSPVSLEHYIGAARELFEEVGILLGDKIDGSMIHLLDEKAIHYRQQLITDKMTFNDLLEQENIRLDLQTLTYIGQLITPERSPIRFDTRFFVAHLPSGQLPIPDKKEIDEAFWITPEKALTAFENNEIMLAFPTILTLKTIINYQNGSAPNLSFTKADIMKLQLELKTPF</sequence>
<dbReference type="InterPro" id="IPR015797">
    <property type="entry name" value="NUDIX_hydrolase-like_dom_sf"/>
</dbReference>
<dbReference type="InterPro" id="IPR039121">
    <property type="entry name" value="NUDT19"/>
</dbReference>
<evidence type="ECO:0000313" key="8">
    <source>
        <dbReference type="EMBL" id="RKQ15511.1"/>
    </source>
</evidence>
<name>A0A494YZ92_9BACI</name>
<gene>
    <name evidence="8" type="ORF">D8M05_09575</name>
</gene>
<evidence type="ECO:0000256" key="4">
    <source>
        <dbReference type="ARBA" id="ARBA00022801"/>
    </source>
</evidence>
<dbReference type="InterPro" id="IPR000086">
    <property type="entry name" value="NUDIX_hydrolase_dom"/>
</dbReference>
<keyword evidence="5" id="KW-0460">Magnesium</keyword>
<dbReference type="PROSITE" id="PS51462">
    <property type="entry name" value="NUDIX"/>
    <property type="match status" value="1"/>
</dbReference>
<keyword evidence="6" id="KW-0464">Manganese</keyword>
<dbReference type="Proteomes" id="UP000281813">
    <property type="component" value="Unassembled WGS sequence"/>
</dbReference>
<keyword evidence="4 8" id="KW-0378">Hydrolase</keyword>
<evidence type="ECO:0000256" key="6">
    <source>
        <dbReference type="ARBA" id="ARBA00023211"/>
    </source>
</evidence>
<evidence type="ECO:0000259" key="7">
    <source>
        <dbReference type="PROSITE" id="PS51462"/>
    </source>
</evidence>
<dbReference type="GO" id="GO:0046872">
    <property type="term" value="F:metal ion binding"/>
    <property type="evidence" value="ECO:0007669"/>
    <property type="project" value="UniProtKB-KW"/>
</dbReference>
<dbReference type="EMBL" id="RBZO01000013">
    <property type="protein sequence ID" value="RKQ15511.1"/>
    <property type="molecule type" value="Genomic_DNA"/>
</dbReference>
<dbReference type="AlphaFoldDB" id="A0A494YZ92"/>
<evidence type="ECO:0000313" key="9">
    <source>
        <dbReference type="Proteomes" id="UP000281813"/>
    </source>
</evidence>
<proteinExistence type="predicted"/>
<accession>A0A494YZ92</accession>
<organism evidence="8 9">
    <name type="scientific">Oceanobacillus bengalensis</name>
    <dbReference type="NCBI Taxonomy" id="1435466"/>
    <lineage>
        <taxon>Bacteria</taxon>
        <taxon>Bacillati</taxon>
        <taxon>Bacillota</taxon>
        <taxon>Bacilli</taxon>
        <taxon>Bacillales</taxon>
        <taxon>Bacillaceae</taxon>
        <taxon>Oceanobacillus</taxon>
    </lineage>
</organism>